<keyword evidence="2" id="KW-1185">Reference proteome</keyword>
<sequence length="45" mass="5160">MLTARRWMHVCLNAGEYEEAKRLLAEAARCGRIADEIEQERKVAA</sequence>
<proteinExistence type="predicted"/>
<evidence type="ECO:0000313" key="2">
    <source>
        <dbReference type="Proteomes" id="UP000500892"/>
    </source>
</evidence>
<organism evidence="1 2">
    <name type="scientific">Mesorhizobium japonicum R7A</name>
    <dbReference type="NCBI Taxonomy" id="935547"/>
    <lineage>
        <taxon>Bacteria</taxon>
        <taxon>Pseudomonadati</taxon>
        <taxon>Pseudomonadota</taxon>
        <taxon>Alphaproteobacteria</taxon>
        <taxon>Hyphomicrobiales</taxon>
        <taxon>Phyllobacteriaceae</taxon>
        <taxon>Mesorhizobium</taxon>
    </lineage>
</organism>
<gene>
    <name evidence="1" type="ORF">R7A2020_22805</name>
</gene>
<name>A0ABX6MWQ4_9HYPH</name>
<evidence type="ECO:0000313" key="1">
    <source>
        <dbReference type="EMBL" id="QJF03547.1"/>
    </source>
</evidence>
<protein>
    <submittedName>
        <fullName evidence="1">Uncharacterized protein</fullName>
    </submittedName>
</protein>
<dbReference type="RefSeq" id="WP_155767003.1">
    <property type="nucleotide sequence ID" value="NZ_CP033366.1"/>
</dbReference>
<dbReference type="Proteomes" id="UP000500892">
    <property type="component" value="Chromosome"/>
</dbReference>
<dbReference type="EMBL" id="CP051772">
    <property type="protein sequence ID" value="QJF03547.1"/>
    <property type="molecule type" value="Genomic_DNA"/>
</dbReference>
<accession>A0ABX6MWQ4</accession>
<reference evidence="1 2" key="1">
    <citation type="submission" date="2020-04" db="EMBL/GenBank/DDBJ databases">
        <title>Mesorhizobium japonicum R7A epigenetic regulation of quorum sensing and ICE transfer.</title>
        <authorList>
            <person name="Ramsay J.P."/>
            <person name="Colombi E."/>
            <person name="Perry B.J."/>
            <person name="Staltari A."/>
        </authorList>
    </citation>
    <scope>NUCLEOTIDE SEQUENCE [LARGE SCALE GENOMIC DNA]</scope>
    <source>
        <strain evidence="1 2">R7A</strain>
    </source>
</reference>
<dbReference type="GeneID" id="66684855"/>